<proteinExistence type="predicted"/>
<protein>
    <submittedName>
        <fullName evidence="2">Uncharacterized protein</fullName>
    </submittedName>
</protein>
<feature type="compositionally biased region" description="Low complexity" evidence="1">
    <location>
        <begin position="349"/>
        <end position="368"/>
    </location>
</feature>
<reference evidence="2 3" key="1">
    <citation type="journal article" date="2023" name="Mol. Phylogenet. Evol.">
        <title>Genome-scale phylogeny and comparative genomics of the fungal order Sordariales.</title>
        <authorList>
            <person name="Hensen N."/>
            <person name="Bonometti L."/>
            <person name="Westerberg I."/>
            <person name="Brannstrom I.O."/>
            <person name="Guillou S."/>
            <person name="Cros-Aarteil S."/>
            <person name="Calhoun S."/>
            <person name="Haridas S."/>
            <person name="Kuo A."/>
            <person name="Mondo S."/>
            <person name="Pangilinan J."/>
            <person name="Riley R."/>
            <person name="LaButti K."/>
            <person name="Andreopoulos B."/>
            <person name="Lipzen A."/>
            <person name="Chen C."/>
            <person name="Yan M."/>
            <person name="Daum C."/>
            <person name="Ng V."/>
            <person name="Clum A."/>
            <person name="Steindorff A."/>
            <person name="Ohm R.A."/>
            <person name="Martin F."/>
            <person name="Silar P."/>
            <person name="Natvig D.O."/>
            <person name="Lalanne C."/>
            <person name="Gautier V."/>
            <person name="Ament-Velasquez S.L."/>
            <person name="Kruys A."/>
            <person name="Hutchinson M.I."/>
            <person name="Powell A.J."/>
            <person name="Barry K."/>
            <person name="Miller A.N."/>
            <person name="Grigoriev I.V."/>
            <person name="Debuchy R."/>
            <person name="Gladieux P."/>
            <person name="Hiltunen Thoren M."/>
            <person name="Johannesson H."/>
        </authorList>
    </citation>
    <scope>NUCLEOTIDE SEQUENCE [LARGE SCALE GENOMIC DNA]</scope>
    <source>
        <strain evidence="2 3">FGSC 10403</strain>
    </source>
</reference>
<dbReference type="RefSeq" id="XP_062688496.1">
    <property type="nucleotide sequence ID" value="XM_062839828.1"/>
</dbReference>
<dbReference type="AlphaFoldDB" id="A0AAJ0HZ54"/>
<keyword evidence="3" id="KW-1185">Reference proteome</keyword>
<sequence>MNDPNERPGAAPKDTTMALTLPARWQSKNMIDGYLRHQWPPKTHLELRPSGLDCLIAVMRHVVSYLPQGRRDLTLNWAKEGDDLTKSFWGLVWLDYDKAGAEATDVLRGKFLDEYSKNKTARNGNPPFQTLLDSPREFMSDFWAQPEMLTLSLCMVCDRAKTWYRVTEQRLRLYWSGDITLAECVSNIGYHRVDESSEAEYTEMFTEFGAPEILAIRYAPRGHQVQNLYDQIRGFTVQLYDFDDQDRYVVQDETCYRLIAVVKLRGTPDGHDAVRLYRPNGVMSGSCTETDYFPTSWTVSDSEPYTLVYARFELPDMYDFVRYPELPVDRQDVRDFRLANPQHDQSRNPPTTSSAPAAAEAAKPAGPKRVGTKLKIPKVKIPPRKPKTYGKQGQEASSNLGQGTSGQETSGQPSEGTSGTSANPSQDTSANPSQDTSGTSGRQDFS</sequence>
<feature type="compositionally biased region" description="Polar residues" evidence="1">
    <location>
        <begin position="413"/>
        <end position="446"/>
    </location>
</feature>
<dbReference type="EMBL" id="JAULSX010000009">
    <property type="protein sequence ID" value="KAK3485733.1"/>
    <property type="molecule type" value="Genomic_DNA"/>
</dbReference>
<name>A0AAJ0HZ54_9PEZI</name>
<evidence type="ECO:0000313" key="2">
    <source>
        <dbReference type="EMBL" id="KAK3485733.1"/>
    </source>
</evidence>
<evidence type="ECO:0000313" key="3">
    <source>
        <dbReference type="Proteomes" id="UP001285908"/>
    </source>
</evidence>
<feature type="compositionally biased region" description="Basic residues" evidence="1">
    <location>
        <begin position="370"/>
        <end position="388"/>
    </location>
</feature>
<organism evidence="2 3">
    <name type="scientific">Neurospora hispaniola</name>
    <dbReference type="NCBI Taxonomy" id="588809"/>
    <lineage>
        <taxon>Eukaryota</taxon>
        <taxon>Fungi</taxon>
        <taxon>Dikarya</taxon>
        <taxon>Ascomycota</taxon>
        <taxon>Pezizomycotina</taxon>
        <taxon>Sordariomycetes</taxon>
        <taxon>Sordariomycetidae</taxon>
        <taxon>Sordariales</taxon>
        <taxon>Sordariaceae</taxon>
        <taxon>Neurospora</taxon>
    </lineage>
</organism>
<dbReference type="GeneID" id="87877450"/>
<feature type="region of interest" description="Disordered" evidence="1">
    <location>
        <begin position="339"/>
        <end position="446"/>
    </location>
</feature>
<comment type="caution">
    <text evidence="2">The sequence shown here is derived from an EMBL/GenBank/DDBJ whole genome shotgun (WGS) entry which is preliminary data.</text>
</comment>
<dbReference type="Proteomes" id="UP001285908">
    <property type="component" value="Unassembled WGS sequence"/>
</dbReference>
<feature type="compositionally biased region" description="Low complexity" evidence="1">
    <location>
        <begin position="401"/>
        <end position="412"/>
    </location>
</feature>
<evidence type="ECO:0000256" key="1">
    <source>
        <dbReference type="SAM" id="MobiDB-lite"/>
    </source>
</evidence>
<accession>A0AAJ0HZ54</accession>
<gene>
    <name evidence="2" type="ORF">B0T23DRAFT_423377</name>
</gene>